<dbReference type="SMART" id="SM00986">
    <property type="entry name" value="UDG"/>
    <property type="match status" value="1"/>
</dbReference>
<dbReference type="GO" id="GO:0046872">
    <property type="term" value="F:metal ion binding"/>
    <property type="evidence" value="ECO:0007669"/>
    <property type="project" value="UniProtKB-KW"/>
</dbReference>
<keyword evidence="9" id="KW-0234">DNA repair</keyword>
<gene>
    <name evidence="11" type="ORF">BKD89_01045</name>
</gene>
<dbReference type="InterPro" id="IPR051536">
    <property type="entry name" value="UDG_Type-4/5"/>
</dbReference>
<dbReference type="Gene3D" id="3.40.470.10">
    <property type="entry name" value="Uracil-DNA glycosylase-like domain"/>
    <property type="match status" value="1"/>
</dbReference>
<evidence type="ECO:0000256" key="2">
    <source>
        <dbReference type="ARBA" id="ARBA00019403"/>
    </source>
</evidence>
<keyword evidence="6" id="KW-0378">Hydrolase</keyword>
<evidence type="ECO:0000256" key="4">
    <source>
        <dbReference type="ARBA" id="ARBA00022723"/>
    </source>
</evidence>
<feature type="domain" description="Uracil-DNA glycosylase-like" evidence="10">
    <location>
        <begin position="22"/>
        <end position="166"/>
    </location>
</feature>
<keyword evidence="7" id="KW-0408">Iron</keyword>
<name>A0A3G3IF88_9ARCH</name>
<protein>
    <recommendedName>
        <fullName evidence="2">Type-4 uracil-DNA glycosylase</fullName>
    </recommendedName>
</protein>
<dbReference type="GO" id="GO:0051539">
    <property type="term" value="F:4 iron, 4 sulfur cluster binding"/>
    <property type="evidence" value="ECO:0007669"/>
    <property type="project" value="UniProtKB-KW"/>
</dbReference>
<accession>A0A3G3IF88</accession>
<evidence type="ECO:0000256" key="3">
    <source>
        <dbReference type="ARBA" id="ARBA00022485"/>
    </source>
</evidence>
<evidence type="ECO:0000256" key="1">
    <source>
        <dbReference type="ARBA" id="ARBA00006521"/>
    </source>
</evidence>
<dbReference type="EMBL" id="CP017686">
    <property type="protein sequence ID" value="AYQ54409.1"/>
    <property type="molecule type" value="Genomic_DNA"/>
</dbReference>
<dbReference type="InterPro" id="IPR036895">
    <property type="entry name" value="Uracil-DNA_glycosylase-like_sf"/>
</dbReference>
<dbReference type="CDD" id="cd10030">
    <property type="entry name" value="UDG-F4_TTUDGA_SPO1dp_like"/>
    <property type="match status" value="1"/>
</dbReference>
<evidence type="ECO:0000313" key="12">
    <source>
        <dbReference type="Proteomes" id="UP000273278"/>
    </source>
</evidence>
<dbReference type="InterPro" id="IPR005122">
    <property type="entry name" value="Uracil-DNA_glycosylase-like"/>
</dbReference>
<dbReference type="PANTHER" id="PTHR33693:SF9">
    <property type="entry name" value="TYPE-4 URACIL-DNA GLYCOSYLASE"/>
    <property type="match status" value="1"/>
</dbReference>
<keyword evidence="4" id="KW-0479">Metal-binding</keyword>
<evidence type="ECO:0000313" key="11">
    <source>
        <dbReference type="EMBL" id="AYQ54409.1"/>
    </source>
</evidence>
<proteinExistence type="inferred from homology"/>
<dbReference type="Pfam" id="PF03167">
    <property type="entry name" value="UDG"/>
    <property type="match status" value="1"/>
</dbReference>
<dbReference type="GeneID" id="41321012"/>
<evidence type="ECO:0000256" key="9">
    <source>
        <dbReference type="ARBA" id="ARBA00023204"/>
    </source>
</evidence>
<organism evidence="11 12">
    <name type="scientific">Methanomethylophilus alvi</name>
    <dbReference type="NCBI Taxonomy" id="1291540"/>
    <lineage>
        <taxon>Archaea</taxon>
        <taxon>Methanobacteriati</taxon>
        <taxon>Thermoplasmatota</taxon>
        <taxon>Thermoplasmata</taxon>
        <taxon>Methanomassiliicoccales</taxon>
        <taxon>Methanomethylophilaceae</taxon>
        <taxon>Methanomethylophilus</taxon>
    </lineage>
</organism>
<dbReference type="GO" id="GO:0097506">
    <property type="term" value="F:deaminated base DNA N-glycosylase activity"/>
    <property type="evidence" value="ECO:0007669"/>
    <property type="project" value="UniProtKB-ARBA"/>
</dbReference>
<evidence type="ECO:0000256" key="5">
    <source>
        <dbReference type="ARBA" id="ARBA00022763"/>
    </source>
</evidence>
<dbReference type="AlphaFoldDB" id="A0A3G3IF88"/>
<evidence type="ECO:0000256" key="6">
    <source>
        <dbReference type="ARBA" id="ARBA00022801"/>
    </source>
</evidence>
<dbReference type="GO" id="GO:0006281">
    <property type="term" value="P:DNA repair"/>
    <property type="evidence" value="ECO:0007669"/>
    <property type="project" value="UniProtKB-KW"/>
</dbReference>
<dbReference type="NCBIfam" id="TIGR00758">
    <property type="entry name" value="UDG_fam4"/>
    <property type="match status" value="1"/>
</dbReference>
<evidence type="ECO:0000256" key="7">
    <source>
        <dbReference type="ARBA" id="ARBA00023004"/>
    </source>
</evidence>
<evidence type="ECO:0000256" key="8">
    <source>
        <dbReference type="ARBA" id="ARBA00023014"/>
    </source>
</evidence>
<dbReference type="InterPro" id="IPR005273">
    <property type="entry name" value="Ura-DNA_glyco_family4"/>
</dbReference>
<evidence type="ECO:0000259" key="10">
    <source>
        <dbReference type="SMART" id="SM00986"/>
    </source>
</evidence>
<keyword evidence="5" id="KW-0227">DNA damage</keyword>
<keyword evidence="8" id="KW-0411">Iron-sulfur</keyword>
<comment type="similarity">
    <text evidence="1">Belongs to the uracil-DNA glycosylase (UDG) superfamily. Type 4 (UDGa) family.</text>
</comment>
<dbReference type="RefSeq" id="WP_015504118.1">
    <property type="nucleotide sequence ID" value="NZ_CAYARL010000008.1"/>
</dbReference>
<dbReference type="Proteomes" id="UP000273278">
    <property type="component" value="Chromosome"/>
</dbReference>
<dbReference type="SMART" id="SM00987">
    <property type="entry name" value="UreE_C"/>
    <property type="match status" value="1"/>
</dbReference>
<reference evidence="11 12" key="1">
    <citation type="submission" date="2016-10" db="EMBL/GenBank/DDBJ databases">
        <title>Complete genome of the TMA-utilizing, human hosted archaeon Methanomethylophilus alvus Gen. nov, sp. nov., strain Mx-05, derived from a pure culture.</title>
        <authorList>
            <person name="Brugere J.-F."/>
            <person name="Ben Hania W."/>
            <person name="Chaudhary P.P."/>
            <person name="Gaci N."/>
            <person name="Borrel G."/>
            <person name="Cao Van Tuat L."/>
            <person name="Fardeau M.-L."/>
            <person name="Harris H.M.B."/>
            <person name="O'Toole P.W."/>
            <person name="Ollivier B."/>
        </authorList>
    </citation>
    <scope>NUCLEOTIDE SEQUENCE [LARGE SCALE GENOMIC DNA]</scope>
    <source>
        <strain evidence="11 12">Mx-05</strain>
    </source>
</reference>
<sequence length="178" mass="19765">MISPDKDCHLCDLCRKRTNLVLPTGDLGSPVVLVGEAPGENEDLQGKPFVGRAGDILNKIMEEVGLERGRVMITNTVKCRPPMNRVPMPEEMAACRPFLNSELKGRKVVVGLGKSAVKDLLGYEGPMAKVVNTRQYIDVDGEKVLFIPTYHPMACVYKKNAREDLKMTMAMIKEEFLS</sequence>
<dbReference type="OMA" id="EFTWSEK"/>
<keyword evidence="3" id="KW-0004">4Fe-4S</keyword>
<dbReference type="PANTHER" id="PTHR33693">
    <property type="entry name" value="TYPE-5 URACIL-DNA GLYCOSYLASE"/>
    <property type="match status" value="1"/>
</dbReference>
<dbReference type="SUPFAM" id="SSF52141">
    <property type="entry name" value="Uracil-DNA glycosylase-like"/>
    <property type="match status" value="1"/>
</dbReference>